<dbReference type="Proteomes" id="UP000663881">
    <property type="component" value="Unassembled WGS sequence"/>
</dbReference>
<organism evidence="1 5">
    <name type="scientific">Adineta steineri</name>
    <dbReference type="NCBI Taxonomy" id="433720"/>
    <lineage>
        <taxon>Eukaryota</taxon>
        <taxon>Metazoa</taxon>
        <taxon>Spiralia</taxon>
        <taxon>Gnathifera</taxon>
        <taxon>Rotifera</taxon>
        <taxon>Eurotatoria</taxon>
        <taxon>Bdelloidea</taxon>
        <taxon>Adinetida</taxon>
        <taxon>Adinetidae</taxon>
        <taxon>Adineta</taxon>
    </lineage>
</organism>
<dbReference type="EMBL" id="CAJOAY010004812">
    <property type="protein sequence ID" value="CAF4084135.1"/>
    <property type="molecule type" value="Genomic_DNA"/>
</dbReference>
<evidence type="ECO:0000313" key="2">
    <source>
        <dbReference type="EMBL" id="CAF0934873.1"/>
    </source>
</evidence>
<name>A0A814A6T4_9BILA</name>
<dbReference type="Proteomes" id="UP000663868">
    <property type="component" value="Unassembled WGS sequence"/>
</dbReference>
<dbReference type="EMBL" id="CAJOBB010004833">
    <property type="protein sequence ID" value="CAF4105128.1"/>
    <property type="molecule type" value="Genomic_DNA"/>
</dbReference>
<evidence type="ECO:0000313" key="5">
    <source>
        <dbReference type="Proteomes" id="UP000663891"/>
    </source>
</evidence>
<accession>A0A814A6T4</accession>
<evidence type="ECO:0000313" key="4">
    <source>
        <dbReference type="EMBL" id="CAF4105128.1"/>
    </source>
</evidence>
<dbReference type="AlphaFoldDB" id="A0A814A6T4"/>
<dbReference type="Proteomes" id="UP000663860">
    <property type="component" value="Unassembled WGS sequence"/>
</dbReference>
<proteinExistence type="predicted"/>
<comment type="caution">
    <text evidence="1">The sequence shown here is derived from an EMBL/GenBank/DDBJ whole genome shotgun (WGS) entry which is preliminary data.</text>
</comment>
<evidence type="ECO:0000313" key="3">
    <source>
        <dbReference type="EMBL" id="CAF4084135.1"/>
    </source>
</evidence>
<sequence>MKRREWIFGQKFFGEGELQDYIVQNTVSVKRTEETRVGKKVTYRYSKYRKYPDCDFQLKVIFESDGGMTVLTCNEHNHAHHAPTYMLYLIHIN</sequence>
<dbReference type="EMBL" id="CAJNOE010000116">
    <property type="protein sequence ID" value="CAF0934873.1"/>
    <property type="molecule type" value="Genomic_DNA"/>
</dbReference>
<dbReference type="OrthoDB" id="10045075at2759"/>
<dbReference type="EMBL" id="CAJNON010000068">
    <property type="protein sequence ID" value="CAF0908445.1"/>
    <property type="molecule type" value="Genomic_DNA"/>
</dbReference>
<protein>
    <submittedName>
        <fullName evidence="1">Uncharacterized protein</fullName>
    </submittedName>
</protein>
<reference evidence="1" key="1">
    <citation type="submission" date="2021-02" db="EMBL/GenBank/DDBJ databases">
        <authorList>
            <person name="Nowell W R."/>
        </authorList>
    </citation>
    <scope>NUCLEOTIDE SEQUENCE</scope>
</reference>
<dbReference type="Proteomes" id="UP000663891">
    <property type="component" value="Unassembled WGS sequence"/>
</dbReference>
<gene>
    <name evidence="2" type="ORF">IZO911_LOCUS14090</name>
    <name evidence="4" type="ORF">KXQ929_LOCUS34761</name>
    <name evidence="3" type="ORF">OKA104_LOCUS34747</name>
    <name evidence="1" type="ORF">VCS650_LOCUS9704</name>
</gene>
<evidence type="ECO:0000313" key="1">
    <source>
        <dbReference type="EMBL" id="CAF0908445.1"/>
    </source>
</evidence>